<dbReference type="PROSITE" id="PS51257">
    <property type="entry name" value="PROKAR_LIPOPROTEIN"/>
    <property type="match status" value="1"/>
</dbReference>
<evidence type="ECO:0000313" key="1">
    <source>
        <dbReference type="EMBL" id="RMB57159.1"/>
    </source>
</evidence>
<sequence>MKKYIKYLPVLAIAFAACEPEFDNPIEEDNFFTSGEADFSNYVALGNSLTAGFADGALYRTAQNDSYPNIMAQQFALAGGGEFTQPLTNDNLGGLTLGGNQITANRFVLATDANGNPGPAVLAGTPTTDISNVLSGPFNNMGVPGAKSFHLVTPGYGNVANFPAAANPYFIRIASEPNATVLADAVAQNPSFFSLWIGNNDVLSYATSGGAGTDQTGNLDPSTYGGNDITDPNVFASVYSQQVAALVGTGAKGALVNIADVTSIPFFTTVPAQSIPLDAPTAAFLNSNFALYNQQVLPGLVQFGIITAEEAAARQINFAEGVNFPTMSDDDLTDISQILQGPPFGLDAATAATLGTLRQANDSDLFPLTAAGVLGTLVNDNPQLINGVSVPLADQFVLTAVEQGRVATAQASYNATIQGLAAANDLAYVDARAQLQQVAGSGVVFDGGTLTSTFVTGGAFSLDGVHPSPRGYALTANSIIDAINAKYGATVPKVNIGDYSTVNITNNVN</sequence>
<evidence type="ECO:0000313" key="2">
    <source>
        <dbReference type="Proteomes" id="UP000281985"/>
    </source>
</evidence>
<accession>A0A3M0G7Z5</accession>
<proteinExistence type="predicted"/>
<comment type="caution">
    <text evidence="1">The sequence shown here is derived from an EMBL/GenBank/DDBJ whole genome shotgun (WGS) entry which is preliminary data.</text>
</comment>
<protein>
    <submittedName>
        <fullName evidence="1">G-D-S-L family lipolytic protein</fullName>
    </submittedName>
</protein>
<dbReference type="OrthoDB" id="9764164at2"/>
<dbReference type="EMBL" id="REFV01000012">
    <property type="protein sequence ID" value="RMB57159.1"/>
    <property type="molecule type" value="Genomic_DNA"/>
</dbReference>
<dbReference type="AlphaFoldDB" id="A0A3M0G7Z5"/>
<dbReference type="InterPro" id="IPR036514">
    <property type="entry name" value="SGNH_hydro_sf"/>
</dbReference>
<dbReference type="Proteomes" id="UP000281985">
    <property type="component" value="Unassembled WGS sequence"/>
</dbReference>
<dbReference type="SUPFAM" id="SSF52266">
    <property type="entry name" value="SGNH hydrolase"/>
    <property type="match status" value="2"/>
</dbReference>
<gene>
    <name evidence="1" type="ORF">EAX61_12380</name>
</gene>
<keyword evidence="2" id="KW-1185">Reference proteome</keyword>
<dbReference type="GO" id="GO:0016788">
    <property type="term" value="F:hydrolase activity, acting on ester bonds"/>
    <property type="evidence" value="ECO:0007669"/>
    <property type="project" value="UniProtKB-ARBA"/>
</dbReference>
<name>A0A3M0G7Z5_9FLAO</name>
<reference evidence="1 2" key="1">
    <citation type="submission" date="2018-10" db="EMBL/GenBank/DDBJ databases">
        <title>Dokdonia luteus sp. nov., isolated from sea water.</title>
        <authorList>
            <person name="Zhou L.Y."/>
            <person name="Du Z.J."/>
        </authorList>
    </citation>
    <scope>NUCLEOTIDE SEQUENCE [LARGE SCALE GENOMIC DNA]</scope>
    <source>
        <strain evidence="1 2">SH27</strain>
    </source>
</reference>
<dbReference type="Gene3D" id="3.40.50.1110">
    <property type="entry name" value="SGNH hydrolase"/>
    <property type="match status" value="2"/>
</dbReference>
<organism evidence="1 2">
    <name type="scientific">Dokdonia sinensis</name>
    <dbReference type="NCBI Taxonomy" id="2479847"/>
    <lineage>
        <taxon>Bacteria</taxon>
        <taxon>Pseudomonadati</taxon>
        <taxon>Bacteroidota</taxon>
        <taxon>Flavobacteriia</taxon>
        <taxon>Flavobacteriales</taxon>
        <taxon>Flavobacteriaceae</taxon>
        <taxon>Dokdonia</taxon>
    </lineage>
</organism>
<dbReference type="RefSeq" id="WP_121918015.1">
    <property type="nucleotide sequence ID" value="NZ_REFV01000012.1"/>
</dbReference>